<dbReference type="InterPro" id="IPR032708">
    <property type="entry name" value="McjB_C"/>
</dbReference>
<proteinExistence type="predicted"/>
<dbReference type="InterPro" id="IPR053521">
    <property type="entry name" value="McjB-like"/>
</dbReference>
<reference evidence="2 3" key="1">
    <citation type="submission" date="2024-09" db="EMBL/GenBank/DDBJ databases">
        <authorList>
            <person name="Sun Q."/>
            <person name="Mori K."/>
        </authorList>
    </citation>
    <scope>NUCLEOTIDE SEQUENCE [LARGE SCALE GENOMIC DNA]</scope>
    <source>
        <strain evidence="2 3">JCM 9767</strain>
    </source>
</reference>
<evidence type="ECO:0000259" key="1">
    <source>
        <dbReference type="Pfam" id="PF13471"/>
    </source>
</evidence>
<comment type="caution">
    <text evidence="2">The sequence shown here is derived from an EMBL/GenBank/DDBJ whole genome shotgun (WGS) entry which is preliminary data.</text>
</comment>
<dbReference type="Proteomes" id="UP001589753">
    <property type="component" value="Unassembled WGS sequence"/>
</dbReference>
<keyword evidence="3" id="KW-1185">Reference proteome</keyword>
<accession>A0ABV5L3W7</accession>
<organism evidence="2 3">
    <name type="scientific">Streptomyces heliomycini</name>
    <dbReference type="NCBI Taxonomy" id="284032"/>
    <lineage>
        <taxon>Bacteria</taxon>
        <taxon>Bacillati</taxon>
        <taxon>Actinomycetota</taxon>
        <taxon>Actinomycetes</taxon>
        <taxon>Kitasatosporales</taxon>
        <taxon>Streptomycetaceae</taxon>
        <taxon>Streptomyces</taxon>
    </lineage>
</organism>
<dbReference type="EMBL" id="JBHMDI010000008">
    <property type="protein sequence ID" value="MFB9346869.1"/>
    <property type="molecule type" value="Genomic_DNA"/>
</dbReference>
<dbReference type="Pfam" id="PF13471">
    <property type="entry name" value="Transglut_core3"/>
    <property type="match status" value="1"/>
</dbReference>
<protein>
    <submittedName>
        <fullName evidence="2">Lasso peptide biosynthesis B2 protein</fullName>
    </submittedName>
</protein>
<name>A0ABV5L3W7_9ACTN</name>
<dbReference type="NCBIfam" id="NF033537">
    <property type="entry name" value="lasso_biosyn_B2"/>
    <property type="match status" value="1"/>
</dbReference>
<dbReference type="RefSeq" id="WP_255129241.1">
    <property type="nucleotide sequence ID" value="NZ_JBHMDI010000008.1"/>
</dbReference>
<evidence type="ECO:0000313" key="3">
    <source>
        <dbReference type="Proteomes" id="UP001589753"/>
    </source>
</evidence>
<evidence type="ECO:0000313" key="2">
    <source>
        <dbReference type="EMBL" id="MFB9346869.1"/>
    </source>
</evidence>
<sequence>MSFHPVPETHTGTTFAQRAAARLAVAAARPLLLLSPARLGRFLRLVARGARPAGHDRTYRARQAVTTVSAVCAGREGCLPRSVATALLCRARGEWPTWCVGVRAAPPFGAHAWVEAEGLLVGEELPESYFRVLISVGSRTEERSRP</sequence>
<feature type="domain" description="Microcin J25-processing protein McjB C-terminal" evidence="1">
    <location>
        <begin position="23"/>
        <end position="134"/>
    </location>
</feature>
<gene>
    <name evidence="2" type="ORF">ACFFUA_05230</name>
</gene>